<evidence type="ECO:0000256" key="1">
    <source>
        <dbReference type="SAM" id="Phobius"/>
    </source>
</evidence>
<feature type="transmembrane region" description="Helical" evidence="1">
    <location>
        <begin position="6"/>
        <end position="24"/>
    </location>
</feature>
<organism evidence="2 3">
    <name type="scientific">Paenibacillus macquariensis</name>
    <dbReference type="NCBI Taxonomy" id="948756"/>
    <lineage>
        <taxon>Bacteria</taxon>
        <taxon>Bacillati</taxon>
        <taxon>Bacillota</taxon>
        <taxon>Bacilli</taxon>
        <taxon>Bacillales</taxon>
        <taxon>Paenibacillaceae</taxon>
        <taxon>Paenibacillus</taxon>
    </lineage>
</organism>
<name>A0ABY1KEG6_9BACL</name>
<gene>
    <name evidence="2" type="ORF">SAMN05421578_14010</name>
</gene>
<dbReference type="RefSeq" id="WP_068590643.1">
    <property type="nucleotide sequence ID" value="NZ_FTNK01000040.1"/>
</dbReference>
<accession>A0ABY1KEG6</accession>
<keyword evidence="1" id="KW-0472">Membrane</keyword>
<protein>
    <recommendedName>
        <fullName evidence="4">Type II secretion system protein GspF domain-containing protein</fullName>
    </recommendedName>
</protein>
<dbReference type="EMBL" id="FTNK01000040">
    <property type="protein sequence ID" value="SIR71198.1"/>
    <property type="molecule type" value="Genomic_DNA"/>
</dbReference>
<keyword evidence="1" id="KW-0812">Transmembrane</keyword>
<keyword evidence="3" id="KW-1185">Reference proteome</keyword>
<reference evidence="2 3" key="1">
    <citation type="submission" date="2017-01" db="EMBL/GenBank/DDBJ databases">
        <authorList>
            <person name="Varghese N."/>
            <person name="Submissions S."/>
        </authorList>
    </citation>
    <scope>NUCLEOTIDE SEQUENCE [LARGE SCALE GENOMIC DNA]</scope>
    <source>
        <strain evidence="2 3">ATCC 23464</strain>
    </source>
</reference>
<evidence type="ECO:0008006" key="4">
    <source>
        <dbReference type="Google" id="ProtNLM"/>
    </source>
</evidence>
<keyword evidence="1" id="KW-1133">Transmembrane helix</keyword>
<evidence type="ECO:0000313" key="3">
    <source>
        <dbReference type="Proteomes" id="UP000186666"/>
    </source>
</evidence>
<proteinExistence type="predicted"/>
<feature type="transmembrane region" description="Helical" evidence="1">
    <location>
        <begin position="272"/>
        <end position="293"/>
    </location>
</feature>
<sequence length="300" mass="34241">MGVLLALGGVIIFLFLIPMINWFVPDFKYEREVSRRAIKLARSEREMKIAGKGKTTIYVAEKIIPRLNKFSLFNLDRIVGSNMRQMVETLGKYDSLEEMVASKLVFAAMCTVPIAFTAFAFNALHFLIPVFFIVFFVKGIRDVKGSFSKMQREITKDLPKLIEKMMMALETGKSFIVVFRELERTSGPRMKRLLKRLNSNLQDMDHASAIEMFAKETTIPVMLQFSSAVKIGINSGYEEAKDYFEDLRDEIVQLRRTALTEITSSRPERLKLLQLALIMCSVISVVICFVSLFSELGKTI</sequence>
<dbReference type="Proteomes" id="UP000186666">
    <property type="component" value="Unassembled WGS sequence"/>
</dbReference>
<comment type="caution">
    <text evidence="2">The sequence shown here is derived from an EMBL/GenBank/DDBJ whole genome shotgun (WGS) entry which is preliminary data.</text>
</comment>
<evidence type="ECO:0000313" key="2">
    <source>
        <dbReference type="EMBL" id="SIR71198.1"/>
    </source>
</evidence>